<dbReference type="SUPFAM" id="SSF53850">
    <property type="entry name" value="Periplasmic binding protein-like II"/>
    <property type="match status" value="1"/>
</dbReference>
<sequence length="308" mass="34320">MGMPPLHALQAFEAVGRCGTMSTAAKELGVTPSAISQQVRKLEDHLGVTLLERIGRRVELTSWGVLLHKEVAKGFSQLNHSVDVLERARSQTGIVLTALSSVVNKWIGRKIFEWQALYPEANVRIIGKDDEPSLLDGQSDFRITYGKRVEVHAHFAPLYTDWVVPACSPRLLGGRTLSTAADLLKFPLLNIEWESHYSRPPQWSEWAQLVGATVNEKLSSLFFALSSNAIDAAVNGHGFVLAQVSMIEDELRAGTLVVPFDIRLPLPESYYLAWDRSAFEKPYGREFHMWVMGIAKKQSVASSPKRRA</sequence>
<name>A0ABY1XJ29_9HYPH</name>
<keyword evidence="3" id="KW-0238">DNA-binding</keyword>
<dbReference type="Pfam" id="PF03466">
    <property type="entry name" value="LysR_substrate"/>
    <property type="match status" value="1"/>
</dbReference>
<keyword evidence="7" id="KW-1185">Reference proteome</keyword>
<reference evidence="6 7" key="1">
    <citation type="submission" date="2019-02" db="EMBL/GenBank/DDBJ databases">
        <title>The genomic architecture of introgression among sibling species of bacteria.</title>
        <authorList>
            <person name="Cavassim M.I.A."/>
            <person name="Moeskjaer S."/>
            <person name="Moslemi C."/>
            <person name="Fields B."/>
            <person name="Bachmann A."/>
            <person name="Vilhjalmsson B."/>
            <person name="Schierup M.H."/>
            <person name="Young J.P.W."/>
            <person name="Andersen S.U."/>
        </authorList>
    </citation>
    <scope>NUCLEOTIDE SEQUENCE [LARGE SCALE GENOMIC DNA]</scope>
    <source>
        <strain evidence="6 7">SM51</strain>
        <plasmid evidence="6">pSM51_Rh04</plasmid>
    </source>
</reference>
<comment type="similarity">
    <text evidence="1">Belongs to the LysR transcriptional regulatory family.</text>
</comment>
<dbReference type="PANTHER" id="PTHR30537">
    <property type="entry name" value="HTH-TYPE TRANSCRIPTIONAL REGULATOR"/>
    <property type="match status" value="1"/>
</dbReference>
<keyword evidence="2" id="KW-0805">Transcription regulation</keyword>
<comment type="caution">
    <text evidence="6">The sequence shown here is derived from an EMBL/GenBank/DDBJ whole genome shotgun (WGS) entry which is preliminary data.</text>
</comment>
<dbReference type="SUPFAM" id="SSF46785">
    <property type="entry name" value="Winged helix' DNA-binding domain"/>
    <property type="match status" value="1"/>
</dbReference>
<dbReference type="Proteomes" id="UP000291302">
    <property type="component" value="Unassembled WGS sequence"/>
</dbReference>
<evidence type="ECO:0000259" key="5">
    <source>
        <dbReference type="PROSITE" id="PS50931"/>
    </source>
</evidence>
<accession>A0ABY1XJ29</accession>
<dbReference type="InterPro" id="IPR036388">
    <property type="entry name" value="WH-like_DNA-bd_sf"/>
</dbReference>
<dbReference type="RefSeq" id="WP_130767178.1">
    <property type="nucleotide sequence ID" value="NZ_SILG01000004.1"/>
</dbReference>
<evidence type="ECO:0000313" key="6">
    <source>
        <dbReference type="EMBL" id="TBE59896.1"/>
    </source>
</evidence>
<evidence type="ECO:0000256" key="4">
    <source>
        <dbReference type="ARBA" id="ARBA00023163"/>
    </source>
</evidence>
<dbReference type="Gene3D" id="3.40.190.10">
    <property type="entry name" value="Periplasmic binding protein-like II"/>
    <property type="match status" value="2"/>
</dbReference>
<evidence type="ECO:0000256" key="1">
    <source>
        <dbReference type="ARBA" id="ARBA00009437"/>
    </source>
</evidence>
<dbReference type="EMBL" id="SILG01000004">
    <property type="protein sequence ID" value="TBE59896.1"/>
    <property type="molecule type" value="Genomic_DNA"/>
</dbReference>
<dbReference type="Pfam" id="PF00126">
    <property type="entry name" value="HTH_1"/>
    <property type="match status" value="1"/>
</dbReference>
<gene>
    <name evidence="6" type="ORF">ELH03_29920</name>
</gene>
<evidence type="ECO:0000256" key="3">
    <source>
        <dbReference type="ARBA" id="ARBA00023125"/>
    </source>
</evidence>
<dbReference type="PANTHER" id="PTHR30537:SF26">
    <property type="entry name" value="GLYCINE CLEAVAGE SYSTEM TRANSCRIPTIONAL ACTIVATOR"/>
    <property type="match status" value="1"/>
</dbReference>
<dbReference type="PRINTS" id="PR00039">
    <property type="entry name" value="HTHLYSR"/>
</dbReference>
<dbReference type="InterPro" id="IPR036390">
    <property type="entry name" value="WH_DNA-bd_sf"/>
</dbReference>
<feature type="domain" description="HTH lysR-type" evidence="5">
    <location>
        <begin position="4"/>
        <end position="61"/>
    </location>
</feature>
<dbReference type="PROSITE" id="PS50931">
    <property type="entry name" value="HTH_LYSR"/>
    <property type="match status" value="1"/>
</dbReference>
<dbReference type="InterPro" id="IPR005119">
    <property type="entry name" value="LysR_subst-bd"/>
</dbReference>
<proteinExistence type="inferred from homology"/>
<evidence type="ECO:0000256" key="2">
    <source>
        <dbReference type="ARBA" id="ARBA00023015"/>
    </source>
</evidence>
<evidence type="ECO:0000313" key="7">
    <source>
        <dbReference type="Proteomes" id="UP000291302"/>
    </source>
</evidence>
<dbReference type="InterPro" id="IPR000847">
    <property type="entry name" value="LysR_HTH_N"/>
</dbReference>
<dbReference type="InterPro" id="IPR058163">
    <property type="entry name" value="LysR-type_TF_proteobact-type"/>
</dbReference>
<keyword evidence="4" id="KW-0804">Transcription</keyword>
<keyword evidence="6" id="KW-0614">Plasmid</keyword>
<protein>
    <submittedName>
        <fullName evidence="6">LysR family transcriptional regulator</fullName>
    </submittedName>
</protein>
<geneLocation type="plasmid" evidence="6">
    <name>pSM51_Rh04</name>
</geneLocation>
<dbReference type="Gene3D" id="1.10.10.10">
    <property type="entry name" value="Winged helix-like DNA-binding domain superfamily/Winged helix DNA-binding domain"/>
    <property type="match status" value="1"/>
</dbReference>
<organism evidence="6 7">
    <name type="scientific">Rhizobium beringeri</name>
    <dbReference type="NCBI Taxonomy" id="3019934"/>
    <lineage>
        <taxon>Bacteria</taxon>
        <taxon>Pseudomonadati</taxon>
        <taxon>Pseudomonadota</taxon>
        <taxon>Alphaproteobacteria</taxon>
        <taxon>Hyphomicrobiales</taxon>
        <taxon>Rhizobiaceae</taxon>
        <taxon>Rhizobium/Agrobacterium group</taxon>
        <taxon>Rhizobium</taxon>
    </lineage>
</organism>